<evidence type="ECO:0000256" key="2">
    <source>
        <dbReference type="ARBA" id="ARBA00022692"/>
    </source>
</evidence>
<keyword evidence="2 5" id="KW-0812">Transmembrane</keyword>
<dbReference type="SUPFAM" id="SSF103473">
    <property type="entry name" value="MFS general substrate transporter"/>
    <property type="match status" value="1"/>
</dbReference>
<feature type="transmembrane region" description="Helical" evidence="5">
    <location>
        <begin position="21"/>
        <end position="46"/>
    </location>
</feature>
<feature type="transmembrane region" description="Helical" evidence="5">
    <location>
        <begin position="412"/>
        <end position="429"/>
    </location>
</feature>
<sequence>MVHMDTRHAGATPVPSALRRNLILVVMCLALVAVMGMMASLMVAVPDIATDLRATESQLLWIVNAYGITFAGLLMLAGALGDRYGRKAMLILGLLVFGVSSAAVLVFDDVEAIIVLRALAGVGAAAIMPTTLSIITHVFPPEERGRAVGVWSGVVVGGALIGLLSAGGLLEWYSWRSVFAFNVALTVITLVATVLVPRQSPSGRARVDIGGGLLSVLAVAALVFGMIEGPERGWVSVPVVAAFLLAGIGAAAFIGWELRHPRPLLDPRVFRNPGLASGTIVITAECLAMFGFFIVGLQYLQLVKGYSPFQAALSMLPLALAAMVFSPIVPALHRKWGFLPVVLLGMALIAAGLALMSGVGAESSYLAIGFGVFLLGSGIAFAATPATEAIMAALPPEKYGVASALNDVTRELGAVLGIALLGSVFSTVYRNSVSDAVVLLPDDIAHRIEDSVAAGVAVGSAPSAPPWLLDSVFDSFRTGMSTALVAGIAVVALGATAAAVLGRSAKGSDVRGSALTSERAEEPRA</sequence>
<dbReference type="GO" id="GO:0005886">
    <property type="term" value="C:plasma membrane"/>
    <property type="evidence" value="ECO:0007669"/>
    <property type="project" value="UniProtKB-SubCell"/>
</dbReference>
<protein>
    <submittedName>
        <fullName evidence="7">MFS transporter</fullName>
    </submittedName>
</protein>
<evidence type="ECO:0000256" key="4">
    <source>
        <dbReference type="ARBA" id="ARBA00023136"/>
    </source>
</evidence>
<keyword evidence="8" id="KW-1185">Reference proteome</keyword>
<comment type="caution">
    <text evidence="7">The sequence shown here is derived from an EMBL/GenBank/DDBJ whole genome shotgun (WGS) entry which is preliminary data.</text>
</comment>
<feature type="transmembrane region" description="Helical" evidence="5">
    <location>
        <begin position="480"/>
        <end position="501"/>
    </location>
</feature>
<reference evidence="7 8" key="1">
    <citation type="submission" date="2020-05" db="EMBL/GenBank/DDBJ databases">
        <title>MicrobeNet Type strains.</title>
        <authorList>
            <person name="Nicholson A.C."/>
        </authorList>
    </citation>
    <scope>NUCLEOTIDE SEQUENCE [LARGE SCALE GENOMIC DNA]</scope>
    <source>
        <strain evidence="7 8">JCM 3224</strain>
    </source>
</reference>
<dbReference type="GO" id="GO:0022857">
    <property type="term" value="F:transmembrane transporter activity"/>
    <property type="evidence" value="ECO:0007669"/>
    <property type="project" value="InterPro"/>
</dbReference>
<feature type="transmembrane region" description="Helical" evidence="5">
    <location>
        <begin position="336"/>
        <end position="359"/>
    </location>
</feature>
<dbReference type="Pfam" id="PF07690">
    <property type="entry name" value="MFS_1"/>
    <property type="match status" value="1"/>
</dbReference>
<feature type="transmembrane region" description="Helical" evidence="5">
    <location>
        <begin position="209"/>
        <end position="227"/>
    </location>
</feature>
<evidence type="ECO:0000259" key="6">
    <source>
        <dbReference type="PROSITE" id="PS50850"/>
    </source>
</evidence>
<feature type="transmembrane region" description="Helical" evidence="5">
    <location>
        <begin position="58"/>
        <end position="81"/>
    </location>
</feature>
<dbReference type="PROSITE" id="PS50850">
    <property type="entry name" value="MFS"/>
    <property type="match status" value="1"/>
</dbReference>
<accession>A0A849CGJ6</accession>
<dbReference type="PANTHER" id="PTHR42718">
    <property type="entry name" value="MAJOR FACILITATOR SUPERFAMILY MULTIDRUG TRANSPORTER MFSC"/>
    <property type="match status" value="1"/>
</dbReference>
<feature type="transmembrane region" description="Helical" evidence="5">
    <location>
        <begin position="233"/>
        <end position="254"/>
    </location>
</feature>
<dbReference type="CDD" id="cd17321">
    <property type="entry name" value="MFS_MMR_MDR_like"/>
    <property type="match status" value="1"/>
</dbReference>
<evidence type="ECO:0000313" key="8">
    <source>
        <dbReference type="Proteomes" id="UP000586827"/>
    </source>
</evidence>
<dbReference type="Proteomes" id="UP000586827">
    <property type="component" value="Unassembled WGS sequence"/>
</dbReference>
<name>A0A849CGJ6_9NOCA</name>
<keyword evidence="4 5" id="KW-0472">Membrane</keyword>
<feature type="transmembrane region" description="Helical" evidence="5">
    <location>
        <begin position="275"/>
        <end position="297"/>
    </location>
</feature>
<feature type="transmembrane region" description="Helical" evidence="5">
    <location>
        <begin position="178"/>
        <end position="197"/>
    </location>
</feature>
<dbReference type="Gene3D" id="1.20.1250.20">
    <property type="entry name" value="MFS general substrate transporter like domains"/>
    <property type="match status" value="1"/>
</dbReference>
<gene>
    <name evidence="7" type="ORF">HLB23_34325</name>
</gene>
<organism evidence="7 8">
    <name type="scientific">Nocardia uniformis</name>
    <dbReference type="NCBI Taxonomy" id="53432"/>
    <lineage>
        <taxon>Bacteria</taxon>
        <taxon>Bacillati</taxon>
        <taxon>Actinomycetota</taxon>
        <taxon>Actinomycetes</taxon>
        <taxon>Mycobacteriales</taxon>
        <taxon>Nocardiaceae</taxon>
        <taxon>Nocardia</taxon>
    </lineage>
</organism>
<keyword evidence="3 5" id="KW-1133">Transmembrane helix</keyword>
<dbReference type="RefSeq" id="WP_084522071.1">
    <property type="nucleotide sequence ID" value="NZ_JABELX010000017.1"/>
</dbReference>
<evidence type="ECO:0000313" key="7">
    <source>
        <dbReference type="EMBL" id="NNH74869.1"/>
    </source>
</evidence>
<feature type="transmembrane region" description="Helical" evidence="5">
    <location>
        <begin position="113"/>
        <end position="135"/>
    </location>
</feature>
<evidence type="ECO:0000256" key="1">
    <source>
        <dbReference type="ARBA" id="ARBA00004651"/>
    </source>
</evidence>
<feature type="transmembrane region" description="Helical" evidence="5">
    <location>
        <begin position="365"/>
        <end position="391"/>
    </location>
</feature>
<dbReference type="EMBL" id="JABELX010000017">
    <property type="protein sequence ID" value="NNH74869.1"/>
    <property type="molecule type" value="Genomic_DNA"/>
</dbReference>
<dbReference type="InterPro" id="IPR011701">
    <property type="entry name" value="MFS"/>
</dbReference>
<dbReference type="InterPro" id="IPR036259">
    <property type="entry name" value="MFS_trans_sf"/>
</dbReference>
<comment type="subcellular location">
    <subcellularLocation>
        <location evidence="1">Cell membrane</location>
        <topology evidence="1">Multi-pass membrane protein</topology>
    </subcellularLocation>
</comment>
<feature type="transmembrane region" description="Helical" evidence="5">
    <location>
        <begin position="309"/>
        <end position="329"/>
    </location>
</feature>
<evidence type="ECO:0000256" key="3">
    <source>
        <dbReference type="ARBA" id="ARBA00022989"/>
    </source>
</evidence>
<evidence type="ECO:0000256" key="5">
    <source>
        <dbReference type="SAM" id="Phobius"/>
    </source>
</evidence>
<feature type="transmembrane region" description="Helical" evidence="5">
    <location>
        <begin position="147"/>
        <end position="166"/>
    </location>
</feature>
<feature type="domain" description="Major facilitator superfamily (MFS) profile" evidence="6">
    <location>
        <begin position="22"/>
        <end position="506"/>
    </location>
</feature>
<dbReference type="Gene3D" id="1.20.1720.10">
    <property type="entry name" value="Multidrug resistance protein D"/>
    <property type="match status" value="1"/>
</dbReference>
<dbReference type="InterPro" id="IPR020846">
    <property type="entry name" value="MFS_dom"/>
</dbReference>
<proteinExistence type="predicted"/>
<feature type="transmembrane region" description="Helical" evidence="5">
    <location>
        <begin position="88"/>
        <end position="107"/>
    </location>
</feature>
<dbReference type="AlphaFoldDB" id="A0A849CGJ6"/>
<dbReference type="PANTHER" id="PTHR42718:SF42">
    <property type="entry name" value="EXPORT PROTEIN"/>
    <property type="match status" value="1"/>
</dbReference>